<keyword evidence="1" id="KW-0285">Flavoprotein</keyword>
<sequence length="416" mass="46035">MLFNRILPIKEYPVNVPPIRTRVGIVGAGPAGLMLAHLLHLQGIESVVLEARSRQEVEGTIRAGILEQNTVDLLVEAGVGDRLLAEGHRHTGTQIRFAGQGRRIDFEALTGRAVTVYPQHEVLIDLIARRLADGGDIRFGAGDVEVHEHTGSRPFITFVDGDGQRQRLECELVAGCDGSRTATRNLIPEPAVRTDYFRQYPFVWFGILAEAPRTSDELIYAHSPSGFALCSTRTETVQRHYLQVSVDDTVEDWSDARIWDELHRRVDGPGAEVREGAIFAKSVLPFRSFVCEPMQSGRLFLAGDAAHTVPPTGAKGMNLAMADVWVLADAMTGFLVSGDRRGLDGYTAAVLPRVWRAQHFSWWMSTMLHTAPDASPFDIRRQEAELDTVTSSDAGRTLIAENYTGLPLRERVYARV</sequence>
<dbReference type="SUPFAM" id="SSF54373">
    <property type="entry name" value="FAD-linked reductases, C-terminal domain"/>
    <property type="match status" value="1"/>
</dbReference>
<dbReference type="EMBL" id="JAADZU010000076">
    <property type="protein sequence ID" value="NDK91621.1"/>
    <property type="molecule type" value="Genomic_DNA"/>
</dbReference>
<evidence type="ECO:0000313" key="4">
    <source>
        <dbReference type="EMBL" id="NDK91621.1"/>
    </source>
</evidence>
<evidence type="ECO:0000256" key="1">
    <source>
        <dbReference type="ARBA" id="ARBA00022630"/>
    </source>
</evidence>
<dbReference type="PANTHER" id="PTHR43004">
    <property type="entry name" value="TRK SYSTEM POTASSIUM UPTAKE PROTEIN"/>
    <property type="match status" value="1"/>
</dbReference>
<keyword evidence="2" id="KW-0274">FAD</keyword>
<proteinExistence type="predicted"/>
<comment type="caution">
    <text evidence="4">The sequence shown here is derived from an EMBL/GenBank/DDBJ whole genome shotgun (WGS) entry which is preliminary data.</text>
</comment>
<name>A0A7K3LUD4_9ACTN</name>
<dbReference type="Pfam" id="PF01494">
    <property type="entry name" value="FAD_binding_3"/>
    <property type="match status" value="1"/>
</dbReference>
<dbReference type="InterPro" id="IPR050641">
    <property type="entry name" value="RIFMO-like"/>
</dbReference>
<evidence type="ECO:0000313" key="5">
    <source>
        <dbReference type="Proteomes" id="UP000466307"/>
    </source>
</evidence>
<dbReference type="SUPFAM" id="SSF51905">
    <property type="entry name" value="FAD/NAD(P)-binding domain"/>
    <property type="match status" value="1"/>
</dbReference>
<evidence type="ECO:0000256" key="2">
    <source>
        <dbReference type="ARBA" id="ARBA00022827"/>
    </source>
</evidence>
<dbReference type="Proteomes" id="UP000466307">
    <property type="component" value="Unassembled WGS sequence"/>
</dbReference>
<dbReference type="GO" id="GO:0071949">
    <property type="term" value="F:FAD binding"/>
    <property type="evidence" value="ECO:0007669"/>
    <property type="project" value="InterPro"/>
</dbReference>
<dbReference type="PRINTS" id="PR00420">
    <property type="entry name" value="RNGMNOXGNASE"/>
</dbReference>
<accession>A0A7K3LUD4</accession>
<keyword evidence="4" id="KW-0560">Oxidoreductase</keyword>
<dbReference type="Gene3D" id="3.30.9.10">
    <property type="entry name" value="D-Amino Acid Oxidase, subunit A, domain 2"/>
    <property type="match status" value="1"/>
</dbReference>
<dbReference type="NCBIfam" id="NF006091">
    <property type="entry name" value="PRK08243.1"/>
    <property type="match status" value="1"/>
</dbReference>
<evidence type="ECO:0000259" key="3">
    <source>
        <dbReference type="Pfam" id="PF01494"/>
    </source>
</evidence>
<gene>
    <name evidence="4" type="ORF">GYA93_18855</name>
</gene>
<reference evidence="4 5" key="1">
    <citation type="submission" date="2020-01" db="EMBL/GenBank/DDBJ databases">
        <title>Investigation of new actinobacteria for the biodesulphurisation of diesel fuel.</title>
        <authorList>
            <person name="Athi Narayanan S.M."/>
        </authorList>
    </citation>
    <scope>NUCLEOTIDE SEQUENCE [LARGE SCALE GENOMIC DNA]</scope>
    <source>
        <strain evidence="4 5">213E</strain>
    </source>
</reference>
<keyword evidence="5" id="KW-1185">Reference proteome</keyword>
<dbReference type="InterPro" id="IPR002938">
    <property type="entry name" value="FAD-bd"/>
</dbReference>
<protein>
    <submittedName>
        <fullName evidence="4">4-hydroxybenzoate 3-monooxygenase</fullName>
    </submittedName>
</protein>
<dbReference type="InterPro" id="IPR036188">
    <property type="entry name" value="FAD/NAD-bd_sf"/>
</dbReference>
<keyword evidence="4" id="KW-0503">Monooxygenase</keyword>
<feature type="domain" description="FAD-binding" evidence="3">
    <location>
        <begin position="20"/>
        <end position="360"/>
    </location>
</feature>
<dbReference type="PANTHER" id="PTHR43004:SF3">
    <property type="entry name" value="P-HYDROXYBENZOATE HYDROXYLASE"/>
    <property type="match status" value="1"/>
</dbReference>
<dbReference type="GO" id="GO:0016709">
    <property type="term" value="F:oxidoreductase activity, acting on paired donors, with incorporation or reduction of molecular oxygen, NAD(P)H as one donor, and incorporation of one atom of oxygen"/>
    <property type="evidence" value="ECO:0007669"/>
    <property type="project" value="UniProtKB-ARBA"/>
</dbReference>
<dbReference type="Gene3D" id="3.50.50.60">
    <property type="entry name" value="FAD/NAD(P)-binding domain"/>
    <property type="match status" value="1"/>
</dbReference>
<organism evidence="4 5">
    <name type="scientific">Gordonia desulfuricans</name>
    <dbReference type="NCBI Taxonomy" id="89051"/>
    <lineage>
        <taxon>Bacteria</taxon>
        <taxon>Bacillati</taxon>
        <taxon>Actinomycetota</taxon>
        <taxon>Actinomycetes</taxon>
        <taxon>Mycobacteriales</taxon>
        <taxon>Gordoniaceae</taxon>
        <taxon>Gordonia</taxon>
    </lineage>
</organism>
<dbReference type="AlphaFoldDB" id="A0A7K3LUD4"/>